<dbReference type="Proteomes" id="UP000472839">
    <property type="component" value="Unassembled WGS sequence"/>
</dbReference>
<name>A0A6L4WPM2_9BACT</name>
<comment type="caution">
    <text evidence="1">The sequence shown here is derived from an EMBL/GenBank/DDBJ whole genome shotgun (WGS) entry which is preliminary data.</text>
</comment>
<evidence type="ECO:0000313" key="3">
    <source>
        <dbReference type="Proteomes" id="UP000461010"/>
    </source>
</evidence>
<dbReference type="Proteomes" id="UP000461010">
    <property type="component" value="Unassembled WGS sequence"/>
</dbReference>
<dbReference type="RefSeq" id="WP_152191896.1">
    <property type="nucleotide sequence ID" value="NZ_WFKI01000037.1"/>
</dbReference>
<dbReference type="Gene3D" id="1.10.10.10">
    <property type="entry name" value="Winged helix-like DNA-binding domain superfamily/Winged helix DNA-binding domain"/>
    <property type="match status" value="1"/>
</dbReference>
<gene>
    <name evidence="2" type="ORF">GBG18_13545</name>
    <name evidence="1" type="ORF">GBG19_13500</name>
</gene>
<protein>
    <submittedName>
        <fullName evidence="1">Uncharacterized protein</fullName>
    </submittedName>
</protein>
<accession>A0A6L4WPM2</accession>
<dbReference type="AlphaFoldDB" id="A0A6L4WPM2"/>
<dbReference type="InterPro" id="IPR036388">
    <property type="entry name" value="WH-like_DNA-bd_sf"/>
</dbReference>
<evidence type="ECO:0000313" key="4">
    <source>
        <dbReference type="Proteomes" id="UP000472839"/>
    </source>
</evidence>
<sequence>MIEKENTLFTEDELHGNPAAGFIQVSTNLIRGGSTVKKKKIIRGGIEVMISEATPNDKKIEDTCIEIFQTKEIRKRINYNELQDEALNVLSDKFGEYGLITSDEFTKAKNKLILNTRKIAVDNYIKNSVAESIPKTIKFPIKEFIKRTGITRIQGRFNEALKVISESSTKLSHSWMSQTVEFKEKNGKKIAEIKNDLTQGSIIPKFKLRFNDKIKKHLSEDEIRAMTIESFIELDVPNKSSYIDEIIMETDPETVVEIIGVGLFGSLFGKGYARSERRNRNLYKKSATFNFDLLVRSIINIPHNTTLTEFTFDQLKDILGASSYNKWESFKKSVLLPVLKEQELYTEVKCEYILLPSQKNWTHIKLIPSWKTTSLGFEAEKRGFDYLAYFIAVQHKFFQANSLDESLEHFIPHVQSAIYSFNDEDIVWGKTLLEWKTYTKKVYEVEKELLEFISQNQDILDDNNIFYDERLLCLLKRNFKEEEILEENNQLKKKQKKNSYITTNMYRIQDPITSLRYLNELLVKGKEDSNYYIFDFIPFQFASMEGGWKSINTLEDYQQYKDPIRSAIYKKKGSFFRFAEDEVNKKENFLLNVERGSFKEIDERFKLLMQEISS</sequence>
<organism evidence="1 4">
    <name type="scientific">Poseidonibacter ostreae</name>
    <dbReference type="NCBI Taxonomy" id="2654171"/>
    <lineage>
        <taxon>Bacteria</taxon>
        <taxon>Pseudomonadati</taxon>
        <taxon>Campylobacterota</taxon>
        <taxon>Epsilonproteobacteria</taxon>
        <taxon>Campylobacterales</taxon>
        <taxon>Arcobacteraceae</taxon>
        <taxon>Poseidonibacter</taxon>
    </lineage>
</organism>
<dbReference type="EMBL" id="WFKK01000052">
    <property type="protein sequence ID" value="KAB7885712.1"/>
    <property type="molecule type" value="Genomic_DNA"/>
</dbReference>
<proteinExistence type="predicted"/>
<dbReference type="EMBL" id="WFKJ01000056">
    <property type="protein sequence ID" value="KAB7887910.1"/>
    <property type="molecule type" value="Genomic_DNA"/>
</dbReference>
<evidence type="ECO:0000313" key="1">
    <source>
        <dbReference type="EMBL" id="KAB7885712.1"/>
    </source>
</evidence>
<evidence type="ECO:0000313" key="2">
    <source>
        <dbReference type="EMBL" id="KAB7887910.1"/>
    </source>
</evidence>
<reference evidence="3 4" key="1">
    <citation type="submission" date="2019-10" db="EMBL/GenBank/DDBJ databases">
        <title>Poseidonibacter ostreae sp. nov., isolated from the gut of the Ostrea denselamellosa.</title>
        <authorList>
            <person name="Choi A."/>
        </authorList>
    </citation>
    <scope>NUCLEOTIDE SEQUENCE [LARGE SCALE GENOMIC DNA]</scope>
    <source>
        <strain evidence="1 4">SJOD-M-33</strain>
        <strain evidence="2 3">SJOD-M-5</strain>
    </source>
</reference>
<keyword evidence="3" id="KW-1185">Reference proteome</keyword>